<feature type="domain" description="Peptidoglycan beta-N-acetylmuramidase NamZ N-terminal" evidence="1">
    <location>
        <begin position="21"/>
        <end position="220"/>
    </location>
</feature>
<evidence type="ECO:0000259" key="1">
    <source>
        <dbReference type="Pfam" id="PF07075"/>
    </source>
</evidence>
<dbReference type="InterPro" id="IPR008302">
    <property type="entry name" value="NamZ"/>
</dbReference>
<dbReference type="Gene3D" id="3.40.50.12170">
    <property type="entry name" value="Uncharacterised protein PF07075, DUF1343"/>
    <property type="match status" value="1"/>
</dbReference>
<organism evidence="3 4">
    <name type="scientific">Paracholeplasma manati</name>
    <dbReference type="NCBI Taxonomy" id="591373"/>
    <lineage>
        <taxon>Bacteria</taxon>
        <taxon>Bacillati</taxon>
        <taxon>Mycoplasmatota</taxon>
        <taxon>Mollicutes</taxon>
        <taxon>Acholeplasmatales</taxon>
        <taxon>Acholeplasmataceae</taxon>
        <taxon>Paracholeplasma</taxon>
    </lineage>
</organism>
<evidence type="ECO:0000259" key="2">
    <source>
        <dbReference type="Pfam" id="PF20732"/>
    </source>
</evidence>
<feature type="domain" description="Peptidoglycan beta-N-acetylmuramidase NamZ C-terminal" evidence="2">
    <location>
        <begin position="225"/>
        <end position="378"/>
    </location>
</feature>
<dbReference type="EMBL" id="JAOVQM010000005">
    <property type="protein sequence ID" value="MCV2232492.1"/>
    <property type="molecule type" value="Genomic_DNA"/>
</dbReference>
<comment type="caution">
    <text evidence="3">The sequence shown here is derived from an EMBL/GenBank/DDBJ whole genome shotgun (WGS) entry which is preliminary data.</text>
</comment>
<dbReference type="InterPro" id="IPR048503">
    <property type="entry name" value="NamZ_C"/>
</dbReference>
<name>A0ABT2Y6X0_9MOLU</name>
<evidence type="ECO:0000313" key="4">
    <source>
        <dbReference type="Proteomes" id="UP001177160"/>
    </source>
</evidence>
<evidence type="ECO:0000313" key="3">
    <source>
        <dbReference type="EMBL" id="MCV2232492.1"/>
    </source>
</evidence>
<gene>
    <name evidence="3" type="ORF">N7548_06600</name>
</gene>
<accession>A0ABT2Y6X0</accession>
<dbReference type="Pfam" id="PF20732">
    <property type="entry name" value="NamZ_C"/>
    <property type="match status" value="1"/>
</dbReference>
<proteinExistence type="predicted"/>
<dbReference type="Proteomes" id="UP001177160">
    <property type="component" value="Unassembled WGS sequence"/>
</dbReference>
<dbReference type="Pfam" id="PF07075">
    <property type="entry name" value="NamZ_N"/>
    <property type="match status" value="1"/>
</dbReference>
<dbReference type="PANTHER" id="PTHR42915">
    <property type="entry name" value="HYPOTHETICAL 460 KDA PROTEIN IN FEUA-SIGW INTERGENIC REGION [PRECURSOR]"/>
    <property type="match status" value="1"/>
</dbReference>
<protein>
    <submittedName>
        <fullName evidence="3">DUF1343 domain-containing protein</fullName>
    </submittedName>
</protein>
<dbReference type="PIRSF" id="PIRSF016719">
    <property type="entry name" value="UCP016719"/>
    <property type="match status" value="1"/>
</dbReference>
<dbReference type="InterPro" id="IPR048502">
    <property type="entry name" value="NamZ_N"/>
</dbReference>
<dbReference type="RefSeq" id="WP_263608679.1">
    <property type="nucleotide sequence ID" value="NZ_JAOVQM010000005.1"/>
</dbReference>
<keyword evidence="4" id="KW-1185">Reference proteome</keyword>
<reference evidence="3" key="1">
    <citation type="submission" date="2022-09" db="EMBL/GenBank/DDBJ databases">
        <title>Novel Mycoplasma species identified in domestic and wild animals.</title>
        <authorList>
            <person name="Volokhov D.V."/>
            <person name="Furtak V.A."/>
            <person name="Zagorodnyaya T.A."/>
        </authorList>
    </citation>
    <scope>NUCLEOTIDE SEQUENCE</scope>
    <source>
        <strain evidence="3">Oakley</strain>
    </source>
</reference>
<dbReference type="PANTHER" id="PTHR42915:SF1">
    <property type="entry name" value="PEPTIDOGLYCAN BETA-N-ACETYLMURAMIDASE NAMZ"/>
    <property type="match status" value="1"/>
</dbReference>
<sequence>MIKLGIERIHEYKSLFEGKRIGLITNPTGVDANFKSTIEILHEIGTLVSLFSPEHGVRGNVQAGVKLDPYVDPETNAMVYSLYGETRKPTAEMMADIDVLCFDIQDVGARFYTFIYTMAFALEACKLYQKKMVVFDRPNPLGGVAVEGNLLDLNFRSFVGYYSIPQRYGLTIGELANFFNETEGIHADLTVIPMSGYRRSMNFKDTGLPFVLPSPNIPTIDTIYAYMATCYFEGTNLSEGRGTTKPFQIFGAPWFNSKLTIEALKAYDLPGVQFRKHYFTPVFSKHANVLCEGLEMFVQDVHAFEPVKTGVILIHIIRQLHPEFQFIQPPKTSQNLFFNLLMGTDIIEKNRLSLADLLTKMEADSKRFMTMKERYHLYDV</sequence>
<dbReference type="Gene3D" id="3.90.1150.140">
    <property type="match status" value="1"/>
</dbReference>